<feature type="region of interest" description="Disordered" evidence="10">
    <location>
        <begin position="52"/>
        <end position="82"/>
    </location>
</feature>
<evidence type="ECO:0000256" key="5">
    <source>
        <dbReference type="ARBA" id="ARBA00022806"/>
    </source>
</evidence>
<feature type="compositionally biased region" description="Basic residues" evidence="10">
    <location>
        <begin position="1515"/>
        <end position="1525"/>
    </location>
</feature>
<dbReference type="GO" id="GO:0045003">
    <property type="term" value="P:double-strand break repair via synthesis-dependent strand annealing"/>
    <property type="evidence" value="ECO:0007669"/>
    <property type="project" value="TreeGrafter"/>
</dbReference>
<evidence type="ECO:0000256" key="6">
    <source>
        <dbReference type="ARBA" id="ARBA00022840"/>
    </source>
</evidence>
<feature type="compositionally biased region" description="Low complexity" evidence="10">
    <location>
        <begin position="1422"/>
        <end position="1431"/>
    </location>
</feature>
<evidence type="ECO:0000313" key="14">
    <source>
        <dbReference type="Proteomes" id="UP000237144"/>
    </source>
</evidence>
<comment type="similarity">
    <text evidence="2 9">Belongs to the DEAD box helicase family. DEAH subfamily. FANCM sub-subfamily.</text>
</comment>
<dbReference type="SUPFAM" id="SSF52540">
    <property type="entry name" value="P-loop containing nucleoside triphosphate hydrolases"/>
    <property type="match status" value="1"/>
</dbReference>
<dbReference type="InterPro" id="IPR001650">
    <property type="entry name" value="Helicase_C-like"/>
</dbReference>
<dbReference type="GO" id="GO:0009378">
    <property type="term" value="F:four-way junction helicase activity"/>
    <property type="evidence" value="ECO:0007669"/>
    <property type="project" value="TreeGrafter"/>
</dbReference>
<dbReference type="CDD" id="cd18801">
    <property type="entry name" value="SF2_C_FANCM_Hef"/>
    <property type="match status" value="1"/>
</dbReference>
<dbReference type="Gene3D" id="3.40.50.300">
    <property type="entry name" value="P-loop containing nucleotide triphosphate hydrolases"/>
    <property type="match status" value="2"/>
</dbReference>
<organism evidence="13 14">
    <name type="scientific">Rhodotorula taiwanensis</name>
    <dbReference type="NCBI Taxonomy" id="741276"/>
    <lineage>
        <taxon>Eukaryota</taxon>
        <taxon>Fungi</taxon>
        <taxon>Dikarya</taxon>
        <taxon>Basidiomycota</taxon>
        <taxon>Pucciniomycotina</taxon>
        <taxon>Microbotryomycetes</taxon>
        <taxon>Sporidiobolales</taxon>
        <taxon>Sporidiobolaceae</taxon>
        <taxon>Rhodotorula</taxon>
    </lineage>
</organism>
<dbReference type="FunFam" id="3.40.50.300:FF:000861">
    <property type="entry name" value="Fanconi anemia, complementation group M"/>
    <property type="match status" value="1"/>
</dbReference>
<feature type="compositionally biased region" description="Polar residues" evidence="10">
    <location>
        <begin position="970"/>
        <end position="988"/>
    </location>
</feature>
<feature type="compositionally biased region" description="Low complexity" evidence="10">
    <location>
        <begin position="1185"/>
        <end position="1207"/>
    </location>
</feature>
<feature type="compositionally biased region" description="Gly residues" evidence="10">
    <location>
        <begin position="1323"/>
        <end position="1334"/>
    </location>
</feature>
<dbReference type="PANTHER" id="PTHR14025">
    <property type="entry name" value="FANCONI ANEMIA GROUP M FANCM FAMILY MEMBER"/>
    <property type="match status" value="1"/>
</dbReference>
<evidence type="ECO:0000256" key="8">
    <source>
        <dbReference type="ARBA" id="ARBA00047995"/>
    </source>
</evidence>
<feature type="domain" description="Helicase ATP-binding" evidence="11">
    <location>
        <begin position="193"/>
        <end position="361"/>
    </location>
</feature>
<dbReference type="GO" id="GO:0000400">
    <property type="term" value="F:four-way junction DNA binding"/>
    <property type="evidence" value="ECO:0007669"/>
    <property type="project" value="TreeGrafter"/>
</dbReference>
<comment type="subunit">
    <text evidence="9">Interacts with the MHF histone-fold complex to form the FANCM-MHF complex.</text>
</comment>
<evidence type="ECO:0000256" key="7">
    <source>
        <dbReference type="ARBA" id="ARBA00023242"/>
    </source>
</evidence>
<dbReference type="GO" id="GO:0043138">
    <property type="term" value="F:3'-5' DNA helicase activity"/>
    <property type="evidence" value="ECO:0007669"/>
    <property type="project" value="InterPro"/>
</dbReference>
<comment type="catalytic activity">
    <reaction evidence="8 9">
        <text>ATP + H2O = ADP + phosphate + H(+)</text>
        <dbReference type="Rhea" id="RHEA:13065"/>
        <dbReference type="ChEBI" id="CHEBI:15377"/>
        <dbReference type="ChEBI" id="CHEBI:15378"/>
        <dbReference type="ChEBI" id="CHEBI:30616"/>
        <dbReference type="ChEBI" id="CHEBI:43474"/>
        <dbReference type="ChEBI" id="CHEBI:456216"/>
        <dbReference type="EC" id="3.6.4.12"/>
    </reaction>
</comment>
<dbReference type="GO" id="GO:0005634">
    <property type="term" value="C:nucleus"/>
    <property type="evidence" value="ECO:0007669"/>
    <property type="project" value="UniProtKB-SubCell"/>
</dbReference>
<feature type="region of interest" description="Disordered" evidence="10">
    <location>
        <begin position="1506"/>
        <end position="1525"/>
    </location>
</feature>
<dbReference type="InterPro" id="IPR006935">
    <property type="entry name" value="Helicase/UvrB_N"/>
</dbReference>
<feature type="region of interest" description="Disordered" evidence="10">
    <location>
        <begin position="1070"/>
        <end position="1127"/>
    </location>
</feature>
<feature type="domain" description="Helicase C-terminal" evidence="12">
    <location>
        <begin position="533"/>
        <end position="695"/>
    </location>
</feature>
<dbReference type="PANTHER" id="PTHR14025:SF20">
    <property type="entry name" value="FANCONI ANEMIA GROUP M PROTEIN"/>
    <property type="match status" value="1"/>
</dbReference>
<accession>A0A2S5BGF6</accession>
<evidence type="ECO:0000259" key="12">
    <source>
        <dbReference type="PROSITE" id="PS51194"/>
    </source>
</evidence>
<reference evidence="13 14" key="1">
    <citation type="journal article" date="2018" name="Front. Microbiol.">
        <title>Prospects for Fungal Bioremediation of Acidic Radioactive Waste Sites: Characterization and Genome Sequence of Rhodotorula taiwanensis MD1149.</title>
        <authorList>
            <person name="Tkavc R."/>
            <person name="Matrosova V.Y."/>
            <person name="Grichenko O.E."/>
            <person name="Gostincar C."/>
            <person name="Volpe R.P."/>
            <person name="Klimenkova P."/>
            <person name="Gaidamakova E.K."/>
            <person name="Zhou C.E."/>
            <person name="Stewart B.J."/>
            <person name="Lyman M.G."/>
            <person name="Malfatti S.A."/>
            <person name="Rubinfeld B."/>
            <person name="Courtot M."/>
            <person name="Singh J."/>
            <person name="Dalgard C.L."/>
            <person name="Hamilton T."/>
            <person name="Frey K.G."/>
            <person name="Gunde-Cimerman N."/>
            <person name="Dugan L."/>
            <person name="Daly M.J."/>
        </authorList>
    </citation>
    <scope>NUCLEOTIDE SEQUENCE [LARGE SCALE GENOMIC DNA]</scope>
    <source>
        <strain evidence="13 14">MD1149</strain>
    </source>
</reference>
<gene>
    <name evidence="13" type="ORF">BMF94_0940</name>
</gene>
<evidence type="ECO:0000256" key="1">
    <source>
        <dbReference type="ARBA" id="ARBA00004123"/>
    </source>
</evidence>
<dbReference type="PROSITE" id="PS51192">
    <property type="entry name" value="HELICASE_ATP_BIND_1"/>
    <property type="match status" value="1"/>
</dbReference>
<feature type="compositionally biased region" description="Acidic residues" evidence="10">
    <location>
        <begin position="125"/>
        <end position="144"/>
    </location>
</feature>
<dbReference type="OrthoDB" id="164902at2759"/>
<evidence type="ECO:0000256" key="3">
    <source>
        <dbReference type="ARBA" id="ARBA00022741"/>
    </source>
</evidence>
<dbReference type="CDD" id="cd18033">
    <property type="entry name" value="DEXDc_FANCM"/>
    <property type="match status" value="1"/>
</dbReference>
<dbReference type="InterPro" id="IPR044749">
    <property type="entry name" value="FANCM_DEXDc"/>
</dbReference>
<feature type="region of interest" description="Disordered" evidence="10">
    <location>
        <begin position="1382"/>
        <end position="1489"/>
    </location>
</feature>
<dbReference type="GO" id="GO:0016887">
    <property type="term" value="F:ATP hydrolysis activity"/>
    <property type="evidence" value="ECO:0007669"/>
    <property type="project" value="RHEA"/>
</dbReference>
<comment type="caution">
    <text evidence="13">The sequence shown here is derived from an EMBL/GenBank/DDBJ whole genome shotgun (WGS) entry which is preliminary data.</text>
</comment>
<dbReference type="Proteomes" id="UP000237144">
    <property type="component" value="Unassembled WGS sequence"/>
</dbReference>
<feature type="compositionally biased region" description="Pro residues" evidence="10">
    <location>
        <begin position="1160"/>
        <end position="1169"/>
    </location>
</feature>
<feature type="compositionally biased region" description="Low complexity" evidence="10">
    <location>
        <begin position="951"/>
        <end position="969"/>
    </location>
</feature>
<dbReference type="InterPro" id="IPR014001">
    <property type="entry name" value="Helicase_ATP-bd"/>
</dbReference>
<evidence type="ECO:0000256" key="9">
    <source>
        <dbReference type="RuleBase" id="RU367027"/>
    </source>
</evidence>
<dbReference type="GO" id="GO:0005524">
    <property type="term" value="F:ATP binding"/>
    <property type="evidence" value="ECO:0007669"/>
    <property type="project" value="UniProtKB-UniRule"/>
</dbReference>
<dbReference type="InterPro" id="IPR039686">
    <property type="entry name" value="FANCM/Mph1-like_ID"/>
</dbReference>
<evidence type="ECO:0000313" key="13">
    <source>
        <dbReference type="EMBL" id="POY75858.1"/>
    </source>
</evidence>
<feature type="compositionally biased region" description="Basic and acidic residues" evidence="10">
    <location>
        <begin position="1400"/>
        <end position="1412"/>
    </location>
</feature>
<dbReference type="STRING" id="741276.A0A2S5BGF6"/>
<keyword evidence="14" id="KW-1185">Reference proteome</keyword>
<comment type="subcellular location">
    <subcellularLocation>
        <location evidence="1 9">Nucleus</location>
    </subcellularLocation>
</comment>
<feature type="compositionally biased region" description="Pro residues" evidence="10">
    <location>
        <begin position="1084"/>
        <end position="1105"/>
    </location>
</feature>
<dbReference type="EC" id="3.6.4.12" evidence="9"/>
<keyword evidence="4" id="KW-0378">Hydrolase</keyword>
<feature type="region of interest" description="Disordered" evidence="10">
    <location>
        <begin position="880"/>
        <end position="913"/>
    </location>
</feature>
<proteinExistence type="inferred from homology"/>
<dbReference type="Pfam" id="PF04851">
    <property type="entry name" value="ResIII"/>
    <property type="match status" value="1"/>
</dbReference>
<feature type="region of interest" description="Disordered" evidence="10">
    <location>
        <begin position="1144"/>
        <end position="1364"/>
    </location>
</feature>
<dbReference type="CDD" id="cd12091">
    <property type="entry name" value="FANCM_ID"/>
    <property type="match status" value="1"/>
</dbReference>
<dbReference type="SMART" id="SM00490">
    <property type="entry name" value="HELICc"/>
    <property type="match status" value="1"/>
</dbReference>
<feature type="compositionally biased region" description="Basic residues" evidence="10">
    <location>
        <begin position="109"/>
        <end position="120"/>
    </location>
</feature>
<feature type="compositionally biased region" description="Polar residues" evidence="10">
    <location>
        <begin position="1213"/>
        <end position="1228"/>
    </location>
</feature>
<dbReference type="GO" id="GO:0036297">
    <property type="term" value="P:interstrand cross-link repair"/>
    <property type="evidence" value="ECO:0007669"/>
    <property type="project" value="TreeGrafter"/>
</dbReference>
<keyword evidence="7" id="KW-0539">Nucleus</keyword>
<protein>
    <recommendedName>
        <fullName evidence="9">ATP-dependent DNA helicase</fullName>
        <ecNumber evidence="9">3.6.4.12</ecNumber>
    </recommendedName>
</protein>
<feature type="region of interest" description="Disordered" evidence="10">
    <location>
        <begin position="99"/>
        <end position="144"/>
    </location>
</feature>
<dbReference type="PROSITE" id="PS51194">
    <property type="entry name" value="HELICASE_CTER"/>
    <property type="match status" value="1"/>
</dbReference>
<dbReference type="EMBL" id="PJQD01000009">
    <property type="protein sequence ID" value="POY75858.1"/>
    <property type="molecule type" value="Genomic_DNA"/>
</dbReference>
<dbReference type="SMART" id="SM00487">
    <property type="entry name" value="DEXDc"/>
    <property type="match status" value="1"/>
</dbReference>
<keyword evidence="6" id="KW-0067">ATP-binding</keyword>
<comment type="function">
    <text evidence="9">ATP-dependent DNA helicase involved in DNA damage repair by homologous recombination and in genome maintenance. Capable of unwinding D-loops. Plays a role in limiting crossover recombinants during mitotic DNA double-strand break (DSB) repair. Component of a FANCM-MHF complex which promotes gene conversion at blocked replication forks, probably by reversal of the stalled fork.</text>
</comment>
<dbReference type="InterPro" id="IPR027417">
    <property type="entry name" value="P-loop_NTPase"/>
</dbReference>
<name>A0A2S5BGF6_9BASI</name>
<sequence>MSDLFSDDIEIIDDSALQAIESAFFNGTALPPRTVVSKPGLVQRDLFGAAIPQPVAGPSRTTSAPKPNAQGGSGAQAETRAKVRLSKTWDPATFARHGWSKKNAAAAKAKAKGKGGKGKQRAYASDEDAWDEDDEVIDDDSGDDGDNEFLIDTSYDPTAPILPIKWPPDEQAAQTFVYPVQADKPLRAYQLNIVQRALFDNTLVSLPTGLGKTFIAAVVMLNFYRWYPKGKVLFLAPTRPLVTQQIKACHYIAGIPQADCVELTGGTMPKLRSVGWLTKRVIYSTPQTVERDLAKGRLDPRDVTCIVVDEAHRASGDYSYCGVIRYMMSRNPHFRILALTATPGARGEAVQEVIDNLHIGRVEVRAEDSIDIRQYIHKKSFDLRVLPLGPHLSALRDKWVALMKPYHTQLLGASLIWMKDTTMLSPFVVQLANKKIRTLPGGSRAHGKHFPAIKTLAAMARALEYLTIESVTSFESVVKDLQASAPKGLTESAAFREILRETSALRSRDGYVGHPKMEMLRSICYEHFKSSINLVDEYGEKRETRVMIFCNFRAVVEEIVACLNTQRPLIKATAFVGQASSKGVKGKSQKEQLETIKRFKKGHYNVLVATSIGEEGLDIGEIDLIICYESNKSPIRMLQRVGRTGRARDGHITVLMTEGREEKSWDQANDAYNDVQNALTSNKIFDLYVDGERLLPDHIKPKCEQFEIKAQPLDLDNMTMNGQTRLERKALAEKKAKRKVDLHANAPDDAFLGFRTAGQIAAAKKAKPLPPSQVLRDRKAAALLTVEEEADLRSRWQYDATGRPIRPHRFDDLEALPFDRRLPGGAQRIPRHGTRFDDLIASLKAIDAVSDDKPTALDAWHDKYSAAFDPKLVQLFRAEDRVGSPPRHRRLKRYAREESDEEATGSFPFLTNVPAGTSPASAVAPQPLFRTSSKADVDPLADELFGDLEAASAANSSPRRSSPAKSPSPVRQQLSSPVNVITSPQSPLQPLGVNSRPPSRAASVILAAAAPPPPKAPPAKIDAFDISDDFDVDLVMSDSELLAGAVIYKANKSASPAPVPKAASGTMAATIVLDDSDDGADAVQPPPAAPPPNPANVEAPPPAPPAEAVAPLPPATTEEDEYSMFSLEDFGDDEFEACIAAAEKSAAARRRANEERMNSMPPPPPPVRPTPRKSPVLTVARQTPAAAKPFRPAGSAAAAFGVTASSSPARPKQSMTAACTASTETYGHNPTPAAAPMRRLAVPDSSEASSPVVAPGPRRLLKPVGRAADLAPRAESQTASDPTQPVRPLNRLKRGGAAAAAGTKKRKKEEVVVVADSEEELNGSGGIVLDGDGQGMSAAAGPRPQKRLADEDKPPKANKRKKLLLTHKEAARFGIFDIEAVNSEASGSEASSEDYASENSIDRDFVARHEDDPDHEGDEEAAAAAASAQAQFYRDSLATQAPPGFGTPTAFGNFGGRGGRRWMDRVGQGRRPIPVTPGSAGEAADEQEDWSYDSFVVRDDEEIVYDSSSPARVQEKKKKKAKANR</sequence>
<keyword evidence="5" id="KW-0347">Helicase</keyword>
<evidence type="ECO:0000256" key="2">
    <source>
        <dbReference type="ARBA" id="ARBA00009889"/>
    </source>
</evidence>
<keyword evidence="3" id="KW-0547">Nucleotide-binding</keyword>
<evidence type="ECO:0000259" key="11">
    <source>
        <dbReference type="PROSITE" id="PS51192"/>
    </source>
</evidence>
<dbReference type="Pfam" id="PF00271">
    <property type="entry name" value="Helicase_C"/>
    <property type="match status" value="1"/>
</dbReference>
<evidence type="ECO:0000256" key="4">
    <source>
        <dbReference type="ARBA" id="ARBA00022801"/>
    </source>
</evidence>
<evidence type="ECO:0000256" key="10">
    <source>
        <dbReference type="SAM" id="MobiDB-lite"/>
    </source>
</evidence>
<feature type="region of interest" description="Disordered" evidence="10">
    <location>
        <begin position="951"/>
        <end position="997"/>
    </location>
</feature>